<gene>
    <name evidence="1" type="ORF">UW60_C0034G0011</name>
</gene>
<protein>
    <submittedName>
        <fullName evidence="1">Uncharacterized protein</fullName>
    </submittedName>
</protein>
<organism evidence="1 2">
    <name type="scientific">Candidatus Woesebacteria bacterium GW2011_GWA2_44_33</name>
    <dbReference type="NCBI Taxonomy" id="1618564"/>
    <lineage>
        <taxon>Bacteria</taxon>
        <taxon>Candidatus Woeseibacteriota</taxon>
    </lineage>
</organism>
<dbReference type="EMBL" id="LCIY01000034">
    <property type="protein sequence ID" value="KKT65825.1"/>
    <property type="molecule type" value="Genomic_DNA"/>
</dbReference>
<evidence type="ECO:0000313" key="2">
    <source>
        <dbReference type="Proteomes" id="UP000034826"/>
    </source>
</evidence>
<comment type="caution">
    <text evidence="1">The sequence shown here is derived from an EMBL/GenBank/DDBJ whole genome shotgun (WGS) entry which is preliminary data.</text>
</comment>
<dbReference type="AlphaFoldDB" id="A0A0G1J3F3"/>
<name>A0A0G1J3F3_9BACT</name>
<accession>A0A0G1J3F3</accession>
<sequence>MKPGLKDRQYSIKTKYKLSIKTMIKTRTELLDEIYNSVHEEILRMEIAIETLADIEDDTVIETVVKRSPLGAREENLTKKDVIAKYAKDVEKREKVLKVIKKLLNKNE</sequence>
<proteinExistence type="predicted"/>
<reference evidence="1 2" key="1">
    <citation type="journal article" date="2015" name="Nature">
        <title>rRNA introns, odd ribosomes, and small enigmatic genomes across a large radiation of phyla.</title>
        <authorList>
            <person name="Brown C.T."/>
            <person name="Hug L.A."/>
            <person name="Thomas B.C."/>
            <person name="Sharon I."/>
            <person name="Castelle C.J."/>
            <person name="Singh A."/>
            <person name="Wilkins M.J."/>
            <person name="Williams K.H."/>
            <person name="Banfield J.F."/>
        </authorList>
    </citation>
    <scope>NUCLEOTIDE SEQUENCE [LARGE SCALE GENOMIC DNA]</scope>
</reference>
<dbReference type="Proteomes" id="UP000034826">
    <property type="component" value="Unassembled WGS sequence"/>
</dbReference>
<evidence type="ECO:0000313" key="1">
    <source>
        <dbReference type="EMBL" id="KKT65825.1"/>
    </source>
</evidence>